<dbReference type="Gene3D" id="3.40.50.80">
    <property type="entry name" value="Nucleotide-binding domain of ferredoxin-NADP reductase (FNR) module"/>
    <property type="match status" value="1"/>
</dbReference>
<keyword evidence="7" id="KW-0560">Oxidoreductase</keyword>
<dbReference type="GO" id="GO:0005886">
    <property type="term" value="C:plasma membrane"/>
    <property type="evidence" value="ECO:0007669"/>
    <property type="project" value="TreeGrafter"/>
</dbReference>
<dbReference type="SFLD" id="SFLDG01168">
    <property type="entry name" value="Ferric_reductase_subgroup_(FRE"/>
    <property type="match status" value="1"/>
</dbReference>
<feature type="transmembrane region" description="Helical" evidence="12">
    <location>
        <begin position="296"/>
        <end position="314"/>
    </location>
</feature>
<dbReference type="InterPro" id="IPR013121">
    <property type="entry name" value="Fe_red_NAD-bd_6"/>
</dbReference>
<comment type="subcellular location">
    <subcellularLocation>
        <location evidence="1">Membrane</location>
        <topology evidence="1">Multi-pass membrane protein</topology>
    </subcellularLocation>
</comment>
<keyword evidence="9 12" id="KW-0472">Membrane</keyword>
<dbReference type="Proteomes" id="UP000243519">
    <property type="component" value="Unassembled WGS sequence"/>
</dbReference>
<dbReference type="PANTHER" id="PTHR32361:SF9">
    <property type="entry name" value="FERRIC REDUCTASE TRANSMEMBRANE COMPONENT 3-RELATED"/>
    <property type="match status" value="1"/>
</dbReference>
<feature type="compositionally biased region" description="Polar residues" evidence="11">
    <location>
        <begin position="787"/>
        <end position="797"/>
    </location>
</feature>
<keyword evidence="15" id="KW-1185">Reference proteome</keyword>
<dbReference type="InterPro" id="IPR013130">
    <property type="entry name" value="Fe3_Rdtase_TM_dom"/>
</dbReference>
<dbReference type="EMBL" id="LHPN01000002">
    <property type="protein sequence ID" value="OAL73772.1"/>
    <property type="molecule type" value="Genomic_DNA"/>
</dbReference>
<comment type="similarity">
    <text evidence="2">Belongs to the ferric reductase (FRE) family.</text>
</comment>
<evidence type="ECO:0000256" key="11">
    <source>
        <dbReference type="SAM" id="MobiDB-lite"/>
    </source>
</evidence>
<evidence type="ECO:0000313" key="15">
    <source>
        <dbReference type="Proteomes" id="UP000243519"/>
    </source>
</evidence>
<dbReference type="OrthoDB" id="167398at2759"/>
<dbReference type="PROSITE" id="PS51384">
    <property type="entry name" value="FAD_FR"/>
    <property type="match status" value="1"/>
</dbReference>
<dbReference type="InterPro" id="IPR013112">
    <property type="entry name" value="FAD-bd_8"/>
</dbReference>
<evidence type="ECO:0000256" key="6">
    <source>
        <dbReference type="ARBA" id="ARBA00022989"/>
    </source>
</evidence>
<dbReference type="SUPFAM" id="SSF52343">
    <property type="entry name" value="Ferredoxin reductase-like, C-terminal NADP-linked domain"/>
    <property type="match status" value="1"/>
</dbReference>
<dbReference type="GO" id="GO:0015677">
    <property type="term" value="P:copper ion import"/>
    <property type="evidence" value="ECO:0007669"/>
    <property type="project" value="TreeGrafter"/>
</dbReference>
<evidence type="ECO:0000256" key="4">
    <source>
        <dbReference type="ARBA" id="ARBA00022692"/>
    </source>
</evidence>
<keyword evidence="10" id="KW-0325">Glycoprotein</keyword>
<reference evidence="14 15" key="1">
    <citation type="submission" date="2016-05" db="EMBL/GenBank/DDBJ databases">
        <title>Genome sequencing of Trichophyton violaceum CMCC(F)T3l isolated from hair.</title>
        <authorList>
            <person name="Zhan P."/>
            <person name="Tao Y."/>
            <person name="Liu W."/>
        </authorList>
    </citation>
    <scope>NUCLEOTIDE SEQUENCE [LARGE SCALE GENOMIC DNA]</scope>
    <source>
        <strain evidence="15">CMCC(F)T3l</strain>
    </source>
</reference>
<keyword evidence="5" id="KW-0249">Electron transport</keyword>
<name>A0A178FMP6_TRIVO</name>
<feature type="transmembrane region" description="Helical" evidence="12">
    <location>
        <begin position="234"/>
        <end position="255"/>
    </location>
</feature>
<evidence type="ECO:0000259" key="13">
    <source>
        <dbReference type="PROSITE" id="PS51384"/>
    </source>
</evidence>
<feature type="transmembrane region" description="Helical" evidence="12">
    <location>
        <begin position="63"/>
        <end position="86"/>
    </location>
</feature>
<evidence type="ECO:0000313" key="14">
    <source>
        <dbReference type="EMBL" id="OAL73772.1"/>
    </source>
</evidence>
<evidence type="ECO:0000256" key="1">
    <source>
        <dbReference type="ARBA" id="ARBA00004141"/>
    </source>
</evidence>
<feature type="region of interest" description="Disordered" evidence="11">
    <location>
        <begin position="778"/>
        <end position="809"/>
    </location>
</feature>
<dbReference type="GO" id="GO:0000293">
    <property type="term" value="F:ferric-chelate reductase activity"/>
    <property type="evidence" value="ECO:0007669"/>
    <property type="project" value="UniProtKB-ARBA"/>
</dbReference>
<evidence type="ECO:0000256" key="7">
    <source>
        <dbReference type="ARBA" id="ARBA00023002"/>
    </source>
</evidence>
<evidence type="ECO:0000256" key="5">
    <source>
        <dbReference type="ARBA" id="ARBA00022982"/>
    </source>
</evidence>
<proteinExistence type="inferred from homology"/>
<dbReference type="Pfam" id="PF00576">
    <property type="entry name" value="Transthyretin"/>
    <property type="match status" value="1"/>
</dbReference>
<dbReference type="Pfam" id="PF08022">
    <property type="entry name" value="FAD_binding_8"/>
    <property type="match status" value="1"/>
</dbReference>
<sequence>MSDFAANLTDEIIAKMKVIENGEISPEKKVDTPVLISKKFFDLSLKTVVVNNTEVKHRHHYGFAMYGIWGTVLVLGMINNFCKWAFFRQSRTKRSDLEGSYDLKLKNPYRIFRPFLYLSDWIRTHLTIPSTFGSYHLRTLYGCDMPTRIEAIVIFSYWLIIAILCCVNYDLFAGNLNIPKTNAQLCRYIAGRTGVLSFANLPLAWMFAGRNNIFLWATGWSFRMFNIFHRQAALAATLLAIAHSIAFTIFFFLIGSEIYIKRFAEKWFCMGVVGTVVMSFLVIFSCLWLRRKTYELFLLIHIALSIVTIISLFYHVSVYSGEYDPYLWPLVAIWGFERTLRIIRIIYCNLRVRFAGGGLQHTSSIAYYDEVSDIIRLEVTPAATGISQKPGRYYFLYQPFRWTGYESHPFTLGAWAETSKLTTEKHSETGSSAQVENNKSDGMHQVANVSNDQYPGGSPSNETTYIFWIRPYNGWTRQLRDQCMKSSGTAISTTLLLEGPYGDSAPLWAYESVLFIVGGTGIAAAVPYIQDHIRRTSATGTGTCTKDITLVWSARQASFIHSVASRELQPAFERGDFSASFYLTNVNKSTASAVPSPVCTKTTSSLDTNVLDDLAKDSKLQSLTAVPKYEVKYGRPDTKSIILEHAKSANTANSRIAVLVCGPDTLADKAREAIHNAMLQGYRQIRYIEDAYSQIHLEIDDLTAASKRLSQLQQYFQPDNPRFETNPGEKGEKELDTIREKTMADKDPITCHVLNTCTGRPGAGILCFLTLVNSEVKPTSPSSSTTNKQPMFTATTDSDGRVKNWSSEGDSVSVSSTLAQLPNRAGSNTSRSTWSLRLCGVDQWYREQGVEDCFWPEVEVRFAVDGREGEEGWRHYHVPVLLGPWNYSTYRGS</sequence>
<dbReference type="Pfam" id="PF01794">
    <property type="entry name" value="Ferric_reduct"/>
    <property type="match status" value="1"/>
</dbReference>
<feature type="transmembrane region" description="Helical" evidence="12">
    <location>
        <begin position="267"/>
        <end position="289"/>
    </location>
</feature>
<dbReference type="Gene3D" id="2.60.40.180">
    <property type="entry name" value="Transthyretin/hydroxyisourate hydrolase domain"/>
    <property type="match status" value="1"/>
</dbReference>
<dbReference type="SFLD" id="SFLDS00052">
    <property type="entry name" value="Ferric_Reductase_Domain"/>
    <property type="match status" value="1"/>
</dbReference>
<keyword evidence="4 12" id="KW-0812">Transmembrane</keyword>
<dbReference type="InterPro" id="IPR036817">
    <property type="entry name" value="Transthyretin/HIU_hydrolase_sf"/>
</dbReference>
<feature type="transmembrane region" description="Helical" evidence="12">
    <location>
        <begin position="151"/>
        <end position="172"/>
    </location>
</feature>
<dbReference type="AlphaFoldDB" id="A0A178FMP6"/>
<evidence type="ECO:0000256" key="2">
    <source>
        <dbReference type="ARBA" id="ARBA00006278"/>
    </source>
</evidence>
<evidence type="ECO:0000256" key="9">
    <source>
        <dbReference type="ARBA" id="ARBA00023136"/>
    </source>
</evidence>
<keyword evidence="6 12" id="KW-1133">Transmembrane helix</keyword>
<evidence type="ECO:0000256" key="8">
    <source>
        <dbReference type="ARBA" id="ARBA00023065"/>
    </source>
</evidence>
<dbReference type="InterPro" id="IPR017927">
    <property type="entry name" value="FAD-bd_FR_type"/>
</dbReference>
<protein>
    <recommendedName>
        <fullName evidence="13">FAD-binding FR-type domain-containing protein</fullName>
    </recommendedName>
</protein>
<organism evidence="14 15">
    <name type="scientific">Trichophyton violaceum</name>
    <dbReference type="NCBI Taxonomy" id="34388"/>
    <lineage>
        <taxon>Eukaryota</taxon>
        <taxon>Fungi</taxon>
        <taxon>Dikarya</taxon>
        <taxon>Ascomycota</taxon>
        <taxon>Pezizomycotina</taxon>
        <taxon>Eurotiomycetes</taxon>
        <taxon>Eurotiomycetidae</taxon>
        <taxon>Onygenales</taxon>
        <taxon>Arthrodermataceae</taxon>
        <taxon>Trichophyton</taxon>
    </lineage>
</organism>
<accession>A0A178FMP6</accession>
<dbReference type="InterPro" id="IPR039261">
    <property type="entry name" value="FNR_nucleotide-bd"/>
</dbReference>
<keyword evidence="8" id="KW-0406">Ion transport</keyword>
<evidence type="ECO:0000256" key="12">
    <source>
        <dbReference type="SAM" id="Phobius"/>
    </source>
</evidence>
<comment type="caution">
    <text evidence="14">The sequence shown here is derived from an EMBL/GenBank/DDBJ whole genome shotgun (WGS) entry which is preliminary data.</text>
</comment>
<feature type="domain" description="FAD-binding FR-type" evidence="13">
    <location>
        <begin position="335"/>
        <end position="507"/>
    </location>
</feature>
<evidence type="ECO:0000256" key="3">
    <source>
        <dbReference type="ARBA" id="ARBA00022448"/>
    </source>
</evidence>
<dbReference type="InterPro" id="IPR051410">
    <property type="entry name" value="Ferric/Cupric_Reductase"/>
</dbReference>
<dbReference type="Pfam" id="PF08030">
    <property type="entry name" value="NAD_binding_6"/>
    <property type="match status" value="1"/>
</dbReference>
<evidence type="ECO:0000256" key="10">
    <source>
        <dbReference type="ARBA" id="ARBA00023180"/>
    </source>
</evidence>
<dbReference type="PANTHER" id="PTHR32361">
    <property type="entry name" value="FERRIC/CUPRIC REDUCTASE TRANSMEMBRANE COMPONENT"/>
    <property type="match status" value="1"/>
</dbReference>
<dbReference type="GO" id="GO:0006879">
    <property type="term" value="P:intracellular iron ion homeostasis"/>
    <property type="evidence" value="ECO:0007669"/>
    <property type="project" value="TreeGrafter"/>
</dbReference>
<dbReference type="InterPro" id="IPR023416">
    <property type="entry name" value="Transthyretin/HIU_hydrolase_d"/>
</dbReference>
<dbReference type="CDD" id="cd06186">
    <property type="entry name" value="NOX_Duox_like_FAD_NADP"/>
    <property type="match status" value="1"/>
</dbReference>
<gene>
    <name evidence="14" type="ORF">A7D00_1800</name>
</gene>
<dbReference type="SUPFAM" id="SSF49472">
    <property type="entry name" value="Transthyretin (synonym: prealbumin)"/>
    <property type="match status" value="1"/>
</dbReference>
<keyword evidence="3" id="KW-0813">Transport</keyword>
<dbReference type="GO" id="GO:0006826">
    <property type="term" value="P:iron ion transport"/>
    <property type="evidence" value="ECO:0007669"/>
    <property type="project" value="TreeGrafter"/>
</dbReference>